<accession>A0A146JWC8</accession>
<dbReference type="EMBL" id="GDID01007716">
    <property type="protein sequence ID" value="JAP88890.1"/>
    <property type="molecule type" value="Transcribed_RNA"/>
</dbReference>
<gene>
    <name evidence="1" type="ORF">TPC1_31615</name>
</gene>
<reference evidence="1" key="1">
    <citation type="submission" date="2015-07" db="EMBL/GenBank/DDBJ databases">
        <title>Adaptation to a free-living lifestyle via gene acquisitions in the diplomonad Trepomonas sp. PC1.</title>
        <authorList>
            <person name="Xu F."/>
            <person name="Jerlstrom-Hultqvist J."/>
            <person name="Kolisko M."/>
            <person name="Simpson A.G.B."/>
            <person name="Roger A.J."/>
            <person name="Svard S.G."/>
            <person name="Andersson J.O."/>
        </authorList>
    </citation>
    <scope>NUCLEOTIDE SEQUENCE</scope>
    <source>
        <strain evidence="1">PC1</strain>
    </source>
</reference>
<protein>
    <submittedName>
        <fullName evidence="1">Uncharacterized protein</fullName>
    </submittedName>
</protein>
<name>A0A146JWC8_9EUKA</name>
<organism evidence="1">
    <name type="scientific">Trepomonas sp. PC1</name>
    <dbReference type="NCBI Taxonomy" id="1076344"/>
    <lineage>
        <taxon>Eukaryota</taxon>
        <taxon>Metamonada</taxon>
        <taxon>Diplomonadida</taxon>
        <taxon>Hexamitidae</taxon>
        <taxon>Hexamitinae</taxon>
        <taxon>Trepomonas</taxon>
    </lineage>
</organism>
<sequence length="335" mass="38590">FDVDDFDQEDEEDVPQVSVVSFTKDLPSYLQFSSCQGYSQNPFSYQKQINQLIIREQVVSVSTQQVDATVQTYLEPPGADKPVQTNEIVGSCRDLFISLNRVSTQQTEFQQVKDFLTKSAQQFNQEYSNVKLLKQMQNYFLVQLALKSKQQQAQNSVFQLNADVLQQPLNHFNQLQTVLIHNHLKPRILRSYQIKDFLFQRSVFILLSSGRLLELDQQLNVMNELKFQIDQMQLFNNQIVALGQKRLFSFINLQNYETVPSQIYKLFSLQNKLFGIDANGAMELQSIFDSQKGKYSIMVQEQVVEVEQIGGKAQVQYLSGRLENWVIGQGGEIVV</sequence>
<evidence type="ECO:0000313" key="1">
    <source>
        <dbReference type="EMBL" id="JAP88890.1"/>
    </source>
</evidence>
<proteinExistence type="predicted"/>
<feature type="non-terminal residue" evidence="1">
    <location>
        <position position="1"/>
    </location>
</feature>
<dbReference type="AlphaFoldDB" id="A0A146JWC8"/>
<feature type="non-terminal residue" evidence="1">
    <location>
        <position position="335"/>
    </location>
</feature>